<reference evidence="1" key="1">
    <citation type="submission" date="2021-05" db="EMBL/GenBank/DDBJ databases">
        <authorList>
            <person name="Khan N."/>
        </authorList>
    </citation>
    <scope>NUCLEOTIDE SEQUENCE</scope>
</reference>
<evidence type="ECO:0000313" key="2">
    <source>
        <dbReference type="Proteomes" id="UP000693738"/>
    </source>
</evidence>
<gene>
    <name evidence="1" type="ORF">FEQUK3_LOCUS3603</name>
</gene>
<comment type="caution">
    <text evidence="1">The sequence shown here is derived from an EMBL/GenBank/DDBJ whole genome shotgun (WGS) entry which is preliminary data.</text>
</comment>
<accession>A0A8J2N8V3</accession>
<evidence type="ECO:0000313" key="1">
    <source>
        <dbReference type="EMBL" id="CAG7557856.1"/>
    </source>
</evidence>
<organism evidence="1 2">
    <name type="scientific">Fusarium equiseti</name>
    <name type="common">Fusarium scirpi</name>
    <dbReference type="NCBI Taxonomy" id="61235"/>
    <lineage>
        <taxon>Eukaryota</taxon>
        <taxon>Fungi</taxon>
        <taxon>Dikarya</taxon>
        <taxon>Ascomycota</taxon>
        <taxon>Pezizomycotina</taxon>
        <taxon>Sordariomycetes</taxon>
        <taxon>Hypocreomycetidae</taxon>
        <taxon>Hypocreales</taxon>
        <taxon>Nectriaceae</taxon>
        <taxon>Fusarium</taxon>
        <taxon>Fusarium incarnatum-equiseti species complex</taxon>
    </lineage>
</organism>
<protein>
    <submittedName>
        <fullName evidence="1">Uncharacterized protein</fullName>
    </submittedName>
</protein>
<dbReference type="EMBL" id="CAJSTJ010000121">
    <property type="protein sequence ID" value="CAG7557856.1"/>
    <property type="molecule type" value="Genomic_DNA"/>
</dbReference>
<sequence length="279" mass="32640">MTDLSWMIDCAWKPPRRPLGSKTPAFKKTLPENLKYYRYWDFTIYRTYYGPSSDEHWETLLGAIRQQTRLAFGYYETESFRKKDRAWQTRRYVSDADYDRDLRIIKDLFRLFPREDPSLLLGLSIEGIREICMQEHSEAKQKMAGADFNFVLVADEAVLNGIAQGKFAVKAVGYDWDKLDGGWGWERVSTGSLLEFWGMLLESRESGIGKYYTFRYEGPEEGLESYLWGGNPSASRFERCSQAQIARRVVRTERATSDFDWESLLRPHPPRPHHSSIPR</sequence>
<dbReference type="AlphaFoldDB" id="A0A8J2N8V3"/>
<proteinExistence type="predicted"/>
<dbReference type="Proteomes" id="UP000693738">
    <property type="component" value="Unassembled WGS sequence"/>
</dbReference>
<name>A0A8J2N8V3_FUSEQ</name>